<proteinExistence type="predicted"/>
<feature type="compositionally biased region" description="Basic residues" evidence="2">
    <location>
        <begin position="591"/>
        <end position="601"/>
    </location>
</feature>
<dbReference type="InterPro" id="IPR004330">
    <property type="entry name" value="FAR1_DNA_bnd_dom"/>
</dbReference>
<dbReference type="InterPro" id="IPR036875">
    <property type="entry name" value="Znf_CCHC_sf"/>
</dbReference>
<evidence type="ECO:0000256" key="1">
    <source>
        <dbReference type="PROSITE-ProRule" id="PRU00047"/>
    </source>
</evidence>
<gene>
    <name evidence="5" type="ORF">RhiirA4_429956</name>
</gene>
<dbReference type="InterPro" id="IPR001878">
    <property type="entry name" value="Znf_CCHC"/>
</dbReference>
<reference evidence="5 6" key="1">
    <citation type="submission" date="2015-10" db="EMBL/GenBank/DDBJ databases">
        <title>Genome analyses suggest a sexual origin of heterokaryosis in a supposedly ancient asexual fungus.</title>
        <authorList>
            <person name="Ropars J."/>
            <person name="Sedzielewska K."/>
            <person name="Noel J."/>
            <person name="Charron P."/>
            <person name="Farinelli L."/>
            <person name="Marton T."/>
            <person name="Kruger M."/>
            <person name="Pelin A."/>
            <person name="Brachmann A."/>
            <person name="Corradi N."/>
        </authorList>
    </citation>
    <scope>NUCLEOTIDE SEQUENCE [LARGE SCALE GENOMIC DNA]</scope>
    <source>
        <strain evidence="5 6">A4</strain>
    </source>
</reference>
<dbReference type="VEuPathDB" id="FungiDB:FUN_002349"/>
<comment type="caution">
    <text evidence="5">The sequence shown here is derived from an EMBL/GenBank/DDBJ whole genome shotgun (WGS) entry which is preliminary data.</text>
</comment>
<evidence type="ECO:0000313" key="6">
    <source>
        <dbReference type="Proteomes" id="UP000234323"/>
    </source>
</evidence>
<protein>
    <recommendedName>
        <fullName evidence="7">SWIM-type domain-containing protein</fullName>
    </recommendedName>
</protein>
<feature type="compositionally biased region" description="Polar residues" evidence="2">
    <location>
        <begin position="603"/>
        <end position="622"/>
    </location>
</feature>
<dbReference type="EMBL" id="LLXI01003175">
    <property type="protein sequence ID" value="PKY58775.1"/>
    <property type="molecule type" value="Genomic_DNA"/>
</dbReference>
<dbReference type="VEuPathDB" id="FungiDB:RhiirA1_541646"/>
<feature type="region of interest" description="Disordered" evidence="2">
    <location>
        <begin position="591"/>
        <end position="623"/>
    </location>
</feature>
<dbReference type="AlphaFoldDB" id="A0A2I1HIR4"/>
<dbReference type="Pfam" id="PF03101">
    <property type="entry name" value="FAR1"/>
    <property type="match status" value="1"/>
</dbReference>
<organism evidence="5 6">
    <name type="scientific">Rhizophagus irregularis</name>
    <dbReference type="NCBI Taxonomy" id="588596"/>
    <lineage>
        <taxon>Eukaryota</taxon>
        <taxon>Fungi</taxon>
        <taxon>Fungi incertae sedis</taxon>
        <taxon>Mucoromycota</taxon>
        <taxon>Glomeromycotina</taxon>
        <taxon>Glomeromycetes</taxon>
        <taxon>Glomerales</taxon>
        <taxon>Glomeraceae</taxon>
        <taxon>Rhizophagus</taxon>
    </lineage>
</organism>
<evidence type="ECO:0008006" key="7">
    <source>
        <dbReference type="Google" id="ProtNLM"/>
    </source>
</evidence>
<keyword evidence="1" id="KW-0863">Zinc-finger</keyword>
<dbReference type="Pfam" id="PF08730">
    <property type="entry name" value="Rad33"/>
    <property type="match status" value="1"/>
</dbReference>
<keyword evidence="1" id="KW-0479">Metal-binding</keyword>
<dbReference type="GO" id="GO:0008270">
    <property type="term" value="F:zinc ion binding"/>
    <property type="evidence" value="ECO:0007669"/>
    <property type="project" value="UniProtKB-KW"/>
</dbReference>
<dbReference type="VEuPathDB" id="FungiDB:RhiirFUN_025581"/>
<evidence type="ECO:0000259" key="3">
    <source>
        <dbReference type="PROSITE" id="PS50158"/>
    </source>
</evidence>
<dbReference type="PROSITE" id="PS50158">
    <property type="entry name" value="ZF_CCHC"/>
    <property type="match status" value="1"/>
</dbReference>
<keyword evidence="6" id="KW-1185">Reference proteome</keyword>
<dbReference type="SUPFAM" id="SSF57756">
    <property type="entry name" value="Retrovirus zinc finger-like domains"/>
    <property type="match status" value="1"/>
</dbReference>
<name>A0A2I1HIR4_9GLOM</name>
<feature type="domain" description="SWIM-type" evidence="4">
    <location>
        <begin position="419"/>
        <end position="453"/>
    </location>
</feature>
<dbReference type="VEuPathDB" id="FungiDB:RhiirA1_474519"/>
<sequence>MDKDKHNETYVSNILNDQLEGIMSDESNIDIKVGTSFSTWEDAEIKLNQYAKFAGFSLRRKRVESDNNGIVRRRTFECSFSGKPISNQIIDITHQRQRSSRKIMCPWHINLTMPKSSTEVSITSITGEHNHSMITDIHLHAPYRKLSNEILERIEFYVNKGNMGSKQIYPLLVASFPDQYIYKRDLYNAIQKFKSPLTNRHGDAQNMINKLYELKDQEPGWIIYTRLDPFDNRLVGLFWMSPNQHQCLLRYNDIVQTDNTCRTNWFDMYLTLLVIVDNNTKSRLVAQCLSEDETIENNEAQWARHNAYLQSLPTNQAPSIIEPIFPKVVELMKKYLTPHILSVQQQQILGSLLYRAKIISKESIDTIKDDDQCNYNEGFFEDHLDRPQTSLFSLLEEIELSDIIEIWELYGLTKSYKHYIILLIDGGHLCTCLAIINRGLVCSHYFQVMMNSKVAKFNIGLIARRWYIEDIQDQYIQANLQDETVGIVTQFQQDDNNTALVTDLHIFKQLRIPDIFTNNIKQCLQRKVKYAYGFGKMKKALNLALDLGCENEIIDMINKFINCKKNIIKDANNDENNEENQQILDLIVQKRRGRPPNKRIKSASETNSRHVGTKNSAINPSDPNLYVCEVQQHPQQASSSRTPFNVLDINTSSDFNTQRQERSENTSNRKTYICKVCGEPGHNARTCNKQNQ</sequence>
<feature type="domain" description="CCHC-type" evidence="3">
    <location>
        <begin position="674"/>
        <end position="687"/>
    </location>
</feature>
<dbReference type="Proteomes" id="UP000234323">
    <property type="component" value="Unassembled WGS sequence"/>
</dbReference>
<accession>A0A2I1HIR4</accession>
<keyword evidence="1" id="KW-0862">Zinc</keyword>
<dbReference type="PANTHER" id="PTHR47718">
    <property type="entry name" value="OS01G0519700 PROTEIN"/>
    <property type="match status" value="1"/>
</dbReference>
<dbReference type="PROSITE" id="PS50966">
    <property type="entry name" value="ZF_SWIM"/>
    <property type="match status" value="1"/>
</dbReference>
<dbReference type="GO" id="GO:0003676">
    <property type="term" value="F:nucleic acid binding"/>
    <property type="evidence" value="ECO:0007669"/>
    <property type="project" value="InterPro"/>
</dbReference>
<dbReference type="VEuPathDB" id="FungiDB:FUN_016282"/>
<dbReference type="InterPro" id="IPR007527">
    <property type="entry name" value="Znf_SWIM"/>
</dbReference>
<evidence type="ECO:0000259" key="4">
    <source>
        <dbReference type="PROSITE" id="PS50966"/>
    </source>
</evidence>
<dbReference type="InterPro" id="IPR014841">
    <property type="entry name" value="Rad33"/>
</dbReference>
<evidence type="ECO:0000256" key="2">
    <source>
        <dbReference type="SAM" id="MobiDB-lite"/>
    </source>
</evidence>
<evidence type="ECO:0000313" key="5">
    <source>
        <dbReference type="EMBL" id="PKY58775.1"/>
    </source>
</evidence>
<dbReference type="VEuPathDB" id="FungiDB:RhiirFUN_025580"/>